<keyword evidence="2" id="KW-1185">Reference proteome</keyword>
<dbReference type="EMBL" id="CACRXK020014863">
    <property type="protein sequence ID" value="CAB4027539.1"/>
    <property type="molecule type" value="Genomic_DNA"/>
</dbReference>
<proteinExistence type="predicted"/>
<comment type="caution">
    <text evidence="1">The sequence shown here is derived from an EMBL/GenBank/DDBJ whole genome shotgun (WGS) entry which is preliminary data.</text>
</comment>
<reference evidence="1" key="1">
    <citation type="submission" date="2020-04" db="EMBL/GenBank/DDBJ databases">
        <authorList>
            <person name="Alioto T."/>
            <person name="Alioto T."/>
            <person name="Gomez Garrido J."/>
        </authorList>
    </citation>
    <scope>NUCLEOTIDE SEQUENCE</scope>
    <source>
        <strain evidence="1">A484AB</strain>
    </source>
</reference>
<protein>
    <submittedName>
        <fullName evidence="1">Uncharacterized protein</fullName>
    </submittedName>
</protein>
<sequence length="264" mass="30968">MYTPSEDTCAVEYFNRFFAPVEEDGQSLWTLLVQETNKYEKYYVRKNPVLSPKSKVRKWEDVDVNKMKAFIGIILNMGLIKKHSIESYWNCKDYSQDTPMFRKVFKLDTFKLLLHFFRVSDSDLEPSKGDANYDLTYKFRNVLQHFNSTWAREFELGQNISIDESIVGFKGRHHLVNYIKIKKHHQWGPKEYNLCDAETGYCHQTVYHTKGLKVSQYGQPFDVCDKLLTGHGNKNHHLVVNNYYTSIALCEEMLKKGIYVTGTV</sequence>
<dbReference type="PANTHER" id="PTHR46599">
    <property type="entry name" value="PIGGYBAC TRANSPOSABLE ELEMENT-DERIVED PROTEIN 4"/>
    <property type="match status" value="1"/>
</dbReference>
<accession>A0A6S7L506</accession>
<dbReference type="PANTHER" id="PTHR46599:SF3">
    <property type="entry name" value="PIGGYBAC TRANSPOSABLE ELEMENT-DERIVED PROTEIN 4"/>
    <property type="match status" value="1"/>
</dbReference>
<dbReference type="InterPro" id="IPR029526">
    <property type="entry name" value="PGBD"/>
</dbReference>
<dbReference type="OrthoDB" id="5981628at2759"/>
<gene>
    <name evidence="1" type="ORF">PACLA_8A052558</name>
</gene>
<evidence type="ECO:0000313" key="2">
    <source>
        <dbReference type="Proteomes" id="UP001152795"/>
    </source>
</evidence>
<dbReference type="Pfam" id="PF13843">
    <property type="entry name" value="DDE_Tnp_1_7"/>
    <property type="match status" value="1"/>
</dbReference>
<name>A0A6S7L506_PARCT</name>
<dbReference type="AlphaFoldDB" id="A0A6S7L506"/>
<organism evidence="1 2">
    <name type="scientific">Paramuricea clavata</name>
    <name type="common">Red gorgonian</name>
    <name type="synonym">Violescent sea-whip</name>
    <dbReference type="NCBI Taxonomy" id="317549"/>
    <lineage>
        <taxon>Eukaryota</taxon>
        <taxon>Metazoa</taxon>
        <taxon>Cnidaria</taxon>
        <taxon>Anthozoa</taxon>
        <taxon>Octocorallia</taxon>
        <taxon>Malacalcyonacea</taxon>
        <taxon>Plexauridae</taxon>
        <taxon>Paramuricea</taxon>
    </lineage>
</organism>
<evidence type="ECO:0000313" key="1">
    <source>
        <dbReference type="EMBL" id="CAB4027539.1"/>
    </source>
</evidence>
<dbReference type="Proteomes" id="UP001152795">
    <property type="component" value="Unassembled WGS sequence"/>
</dbReference>